<gene>
    <name evidence="2" type="ORF">N7539_004979</name>
</gene>
<organism evidence="2 3">
    <name type="scientific">Penicillium diatomitis</name>
    <dbReference type="NCBI Taxonomy" id="2819901"/>
    <lineage>
        <taxon>Eukaryota</taxon>
        <taxon>Fungi</taxon>
        <taxon>Dikarya</taxon>
        <taxon>Ascomycota</taxon>
        <taxon>Pezizomycotina</taxon>
        <taxon>Eurotiomycetes</taxon>
        <taxon>Eurotiomycetidae</taxon>
        <taxon>Eurotiales</taxon>
        <taxon>Aspergillaceae</taxon>
        <taxon>Penicillium</taxon>
    </lineage>
</organism>
<dbReference type="RefSeq" id="XP_056789775.1">
    <property type="nucleotide sequence ID" value="XM_056934581.1"/>
</dbReference>
<name>A0A9W9X6F0_9EURO</name>
<dbReference type="Proteomes" id="UP001148312">
    <property type="component" value="Unassembled WGS sequence"/>
</dbReference>
<proteinExistence type="predicted"/>
<accession>A0A9W9X6F0</accession>
<keyword evidence="1" id="KW-1133">Transmembrane helix</keyword>
<reference evidence="2" key="1">
    <citation type="submission" date="2022-12" db="EMBL/GenBank/DDBJ databases">
        <authorList>
            <person name="Petersen C."/>
        </authorList>
    </citation>
    <scope>NUCLEOTIDE SEQUENCE</scope>
    <source>
        <strain evidence="2">IBT 30728</strain>
    </source>
</reference>
<dbReference type="EMBL" id="JAPWDQ010000005">
    <property type="protein sequence ID" value="KAJ5484991.1"/>
    <property type="molecule type" value="Genomic_DNA"/>
</dbReference>
<dbReference type="AlphaFoldDB" id="A0A9W9X6F0"/>
<keyword evidence="1" id="KW-0472">Membrane</keyword>
<evidence type="ECO:0000256" key="1">
    <source>
        <dbReference type="SAM" id="Phobius"/>
    </source>
</evidence>
<keyword evidence="3" id="KW-1185">Reference proteome</keyword>
<feature type="transmembrane region" description="Helical" evidence="1">
    <location>
        <begin position="80"/>
        <end position="106"/>
    </location>
</feature>
<comment type="caution">
    <text evidence="2">The sequence shown here is derived from an EMBL/GenBank/DDBJ whole genome shotgun (WGS) entry which is preliminary data.</text>
</comment>
<evidence type="ECO:0000313" key="2">
    <source>
        <dbReference type="EMBL" id="KAJ5484991.1"/>
    </source>
</evidence>
<sequence length="458" mass="52501">MDASQFCADAEGGIVPIVSHEDLMRLGFVYVVDALERWGNVFTATDKIHSLGFTFGEDELRFNRYVLKTTAANLRKVRKIFLLIWLWYYGSTLDVFYFTQLMAAMYREDPLQECESPSFSDFPTFYQKHYDILGPSVWRSYYSLSFLTQKATTRFFRPPDLRDLPGSSHSLFEDHQPMPENLLVEPTQLLKVPRWAFTVVCTRAKQQFLPSTTITALALTTLEATITSLHRDYPRVQPYSEPLARYWLDQVVPAFGPGPCAFGELVGMGLWNIHWLSGRYVAQVTGQDFTQPQKSLFSGWPDGGTSALAAYRGWKEEIGSEEEVQFLAAVACQETAGLSDKESALGDFDLSVRSHILLAIMQATVKDQAARAEFLDDLEERMVRASIIESERVKLWMSEVSKIMEPYTHEWQGKWPGSGKGESTLRRILVENPQLFAFWNYSWCSKQFYFELARRKDD</sequence>
<protein>
    <submittedName>
        <fullName evidence="2">Uncharacterized protein</fullName>
    </submittedName>
</protein>
<dbReference type="GeneID" id="81624830"/>
<keyword evidence="1" id="KW-0812">Transmembrane</keyword>
<evidence type="ECO:0000313" key="3">
    <source>
        <dbReference type="Proteomes" id="UP001148312"/>
    </source>
</evidence>
<reference evidence="2" key="2">
    <citation type="journal article" date="2023" name="IMA Fungus">
        <title>Comparative genomic study of the Penicillium genus elucidates a diverse pangenome and 15 lateral gene transfer events.</title>
        <authorList>
            <person name="Petersen C."/>
            <person name="Sorensen T."/>
            <person name="Nielsen M.R."/>
            <person name="Sondergaard T.E."/>
            <person name="Sorensen J.L."/>
            <person name="Fitzpatrick D.A."/>
            <person name="Frisvad J.C."/>
            <person name="Nielsen K.L."/>
        </authorList>
    </citation>
    <scope>NUCLEOTIDE SEQUENCE</scope>
    <source>
        <strain evidence="2">IBT 30728</strain>
    </source>
</reference>